<dbReference type="Proteomes" id="UP001324993">
    <property type="component" value="Chromosome"/>
</dbReference>
<dbReference type="PANTHER" id="PTHR34298">
    <property type="entry name" value="SEGREGATION AND CONDENSATION PROTEIN B"/>
    <property type="match status" value="1"/>
</dbReference>
<gene>
    <name evidence="7" type="primary">scpB</name>
    <name evidence="7" type="ORF">SH580_19015</name>
</gene>
<proteinExistence type="predicted"/>
<dbReference type="Pfam" id="PF04079">
    <property type="entry name" value="SMC_ScpB"/>
    <property type="match status" value="1"/>
</dbReference>
<feature type="compositionally biased region" description="Basic and acidic residues" evidence="6">
    <location>
        <begin position="238"/>
        <end position="264"/>
    </location>
</feature>
<feature type="region of interest" description="Disordered" evidence="6">
    <location>
        <begin position="222"/>
        <end position="280"/>
    </location>
</feature>
<evidence type="ECO:0000256" key="2">
    <source>
        <dbReference type="ARBA" id="ARBA00022618"/>
    </source>
</evidence>
<evidence type="ECO:0000256" key="6">
    <source>
        <dbReference type="SAM" id="MobiDB-lite"/>
    </source>
</evidence>
<evidence type="ECO:0000256" key="3">
    <source>
        <dbReference type="ARBA" id="ARBA00022829"/>
    </source>
</evidence>
<evidence type="ECO:0000256" key="4">
    <source>
        <dbReference type="ARBA" id="ARBA00023306"/>
    </source>
</evidence>
<evidence type="ECO:0000256" key="5">
    <source>
        <dbReference type="SAM" id="Coils"/>
    </source>
</evidence>
<keyword evidence="2" id="KW-0132">Cell division</keyword>
<dbReference type="PANTHER" id="PTHR34298:SF2">
    <property type="entry name" value="SEGREGATION AND CONDENSATION PROTEIN B"/>
    <property type="match status" value="1"/>
</dbReference>
<dbReference type="NCBIfam" id="TIGR00281">
    <property type="entry name" value="SMC-Scp complex subunit ScpB"/>
    <property type="match status" value="1"/>
</dbReference>
<dbReference type="InterPro" id="IPR036388">
    <property type="entry name" value="WH-like_DNA-bd_sf"/>
</dbReference>
<dbReference type="Gene3D" id="1.10.10.10">
    <property type="entry name" value="Winged helix-like DNA-binding domain superfamily/Winged helix DNA-binding domain"/>
    <property type="match status" value="2"/>
</dbReference>
<evidence type="ECO:0000256" key="1">
    <source>
        <dbReference type="ARBA" id="ARBA00022490"/>
    </source>
</evidence>
<name>A0ABZ0RK13_9BACT</name>
<dbReference type="InterPro" id="IPR005234">
    <property type="entry name" value="ScpB_csome_segregation"/>
</dbReference>
<sequence length="280" mass="31565">MLLTDDIIESSCRHNMDFDLKKTLEALLLSTAEPILLKDVVKVFARYHQELSEAQEAIKGEEDEDDIAIEIPSLVTQAQIREALEQLTEEAQAQNRAYRVVEGPNGYQMVTAPQFAEFVRLLRGAPRPMKLSPAALETLSIVAYRQPVTRAEMEAIRGVSVDSALHKLIELELVIVTGRAELPGRPIQYGTTDKFLEFTGIKELDELPASDVLSNHQIDEWMRRSEEEPEEISDEDVGLSKEPKPDELALDEKFVEVDWQRENVESDAAPEPESNENTPL</sequence>
<keyword evidence="3" id="KW-0159">Chromosome partition</keyword>
<dbReference type="InterPro" id="IPR036390">
    <property type="entry name" value="WH_DNA-bd_sf"/>
</dbReference>
<dbReference type="RefSeq" id="WP_319832390.1">
    <property type="nucleotide sequence ID" value="NZ_CP138858.1"/>
</dbReference>
<evidence type="ECO:0000313" key="7">
    <source>
        <dbReference type="EMBL" id="WPJ95511.1"/>
    </source>
</evidence>
<keyword evidence="4" id="KW-0131">Cell cycle</keyword>
<evidence type="ECO:0000313" key="8">
    <source>
        <dbReference type="Proteomes" id="UP001324993"/>
    </source>
</evidence>
<feature type="compositionally biased region" description="Acidic residues" evidence="6">
    <location>
        <begin position="227"/>
        <end position="237"/>
    </location>
</feature>
<dbReference type="SUPFAM" id="SSF46785">
    <property type="entry name" value="Winged helix' DNA-binding domain"/>
    <property type="match status" value="2"/>
</dbReference>
<keyword evidence="5" id="KW-0175">Coiled coil</keyword>
<protein>
    <submittedName>
        <fullName evidence="7">SMC-Scp complex subunit ScpB</fullName>
    </submittedName>
</protein>
<accession>A0ABZ0RK13</accession>
<keyword evidence="8" id="KW-1185">Reference proteome</keyword>
<keyword evidence="1" id="KW-0963">Cytoplasm</keyword>
<dbReference type="EMBL" id="CP138858">
    <property type="protein sequence ID" value="WPJ95511.1"/>
    <property type="molecule type" value="Genomic_DNA"/>
</dbReference>
<feature type="coiled-coil region" evidence="5">
    <location>
        <begin position="44"/>
        <end position="97"/>
    </location>
</feature>
<organism evidence="7 8">
    <name type="scientific">Coraliomargarita algicola</name>
    <dbReference type="NCBI Taxonomy" id="3092156"/>
    <lineage>
        <taxon>Bacteria</taxon>
        <taxon>Pseudomonadati</taxon>
        <taxon>Verrucomicrobiota</taxon>
        <taxon>Opitutia</taxon>
        <taxon>Puniceicoccales</taxon>
        <taxon>Coraliomargaritaceae</taxon>
        <taxon>Coraliomargarita</taxon>
    </lineage>
</organism>
<reference evidence="7 8" key="1">
    <citation type="submission" date="2023-11" db="EMBL/GenBank/DDBJ databases">
        <title>Coraliomargarita sp. nov., isolated from marine algae.</title>
        <authorList>
            <person name="Lee J.K."/>
            <person name="Baek J.H."/>
            <person name="Kim J.M."/>
            <person name="Choi D.G."/>
            <person name="Jeon C.O."/>
        </authorList>
    </citation>
    <scope>NUCLEOTIDE SEQUENCE [LARGE SCALE GENOMIC DNA]</scope>
    <source>
        <strain evidence="7 8">J2-16</strain>
    </source>
</reference>